<dbReference type="SUPFAM" id="SSF47384">
    <property type="entry name" value="Homodimeric domain of signal transducing histidine kinase"/>
    <property type="match status" value="1"/>
</dbReference>
<dbReference type="GO" id="GO:0016301">
    <property type="term" value="F:kinase activity"/>
    <property type="evidence" value="ECO:0007669"/>
    <property type="project" value="UniProtKB-KW"/>
</dbReference>
<evidence type="ECO:0000256" key="16">
    <source>
        <dbReference type="SAM" id="Phobius"/>
    </source>
</evidence>
<dbReference type="RefSeq" id="WP_221251685.1">
    <property type="nucleotide sequence ID" value="NZ_AP024355.1"/>
</dbReference>
<comment type="catalytic activity">
    <reaction evidence="1">
        <text>ATP + protein L-histidine = ADP + protein N-phospho-L-histidine.</text>
        <dbReference type="EC" id="2.7.13.3"/>
    </reaction>
</comment>
<dbReference type="SUPFAM" id="SSF55874">
    <property type="entry name" value="ATPase domain of HSP90 chaperone/DNA topoisomerase II/histidine kinase"/>
    <property type="match status" value="1"/>
</dbReference>
<evidence type="ECO:0000313" key="22">
    <source>
        <dbReference type="Proteomes" id="UP001319827"/>
    </source>
</evidence>
<dbReference type="PANTHER" id="PTHR43047">
    <property type="entry name" value="TWO-COMPONENT HISTIDINE PROTEIN KINASE"/>
    <property type="match status" value="1"/>
</dbReference>
<evidence type="ECO:0000256" key="9">
    <source>
        <dbReference type="ARBA" id="ARBA00022777"/>
    </source>
</evidence>
<dbReference type="Pfam" id="PF01627">
    <property type="entry name" value="Hpt"/>
    <property type="match status" value="2"/>
</dbReference>
<dbReference type="InterPro" id="IPR003594">
    <property type="entry name" value="HATPase_dom"/>
</dbReference>
<keyword evidence="10" id="KW-0547">Nucleotide-binding</keyword>
<feature type="transmembrane region" description="Helical" evidence="16">
    <location>
        <begin position="147"/>
        <end position="172"/>
    </location>
</feature>
<feature type="modified residue" description="Phosphohistidine" evidence="13">
    <location>
        <position position="913"/>
    </location>
</feature>
<keyword evidence="10" id="KW-0067">ATP-binding</keyword>
<accession>A0ABM8HQU9</accession>
<dbReference type="Gene3D" id="3.30.450.20">
    <property type="entry name" value="PAS domain"/>
    <property type="match status" value="1"/>
</dbReference>
<dbReference type="CDD" id="cd00088">
    <property type="entry name" value="HPT"/>
    <property type="match status" value="1"/>
</dbReference>
<dbReference type="SMART" id="SM00387">
    <property type="entry name" value="HATPase_c"/>
    <property type="match status" value="1"/>
</dbReference>
<keyword evidence="11 16" id="KW-1133">Transmembrane helix</keyword>
<dbReference type="PROSITE" id="PS50110">
    <property type="entry name" value="RESPONSE_REGULATORY"/>
    <property type="match status" value="1"/>
</dbReference>
<dbReference type="InterPro" id="IPR036097">
    <property type="entry name" value="HisK_dim/P_sf"/>
</dbReference>
<dbReference type="InterPro" id="IPR003661">
    <property type="entry name" value="HisK_dim/P_dom"/>
</dbReference>
<dbReference type="SUPFAM" id="SSF52172">
    <property type="entry name" value="CheY-like"/>
    <property type="match status" value="1"/>
</dbReference>
<dbReference type="PANTHER" id="PTHR43047:SF72">
    <property type="entry name" value="OSMOSENSING HISTIDINE PROTEIN KINASE SLN1"/>
    <property type="match status" value="1"/>
</dbReference>
<feature type="region of interest" description="Disordered" evidence="15">
    <location>
        <begin position="964"/>
        <end position="984"/>
    </location>
</feature>
<dbReference type="SUPFAM" id="SSF47226">
    <property type="entry name" value="Histidine-containing phosphotransfer domain, HPT domain"/>
    <property type="match status" value="2"/>
</dbReference>
<dbReference type="InterPro" id="IPR036641">
    <property type="entry name" value="HPT_dom_sf"/>
</dbReference>
<dbReference type="InterPro" id="IPR005467">
    <property type="entry name" value="His_kinase_dom"/>
</dbReference>
<feature type="modified residue" description="4-aspartylphosphate" evidence="14">
    <location>
        <position position="638"/>
    </location>
</feature>
<dbReference type="SMART" id="SM00388">
    <property type="entry name" value="HisKA"/>
    <property type="match status" value="1"/>
</dbReference>
<evidence type="ECO:0000256" key="13">
    <source>
        <dbReference type="PROSITE-ProRule" id="PRU00110"/>
    </source>
</evidence>
<evidence type="ECO:0000256" key="5">
    <source>
        <dbReference type="ARBA" id="ARBA00022519"/>
    </source>
</evidence>
<feature type="domain" description="HPt" evidence="20">
    <location>
        <begin position="745"/>
        <end position="842"/>
    </location>
</feature>
<evidence type="ECO:0000256" key="7">
    <source>
        <dbReference type="ARBA" id="ARBA00022679"/>
    </source>
</evidence>
<dbReference type="Gene3D" id="1.10.287.130">
    <property type="match status" value="1"/>
</dbReference>
<dbReference type="PROSITE" id="PS50109">
    <property type="entry name" value="HIS_KIN"/>
    <property type="match status" value="1"/>
</dbReference>
<evidence type="ECO:0000259" key="18">
    <source>
        <dbReference type="PROSITE" id="PS50110"/>
    </source>
</evidence>
<dbReference type="PROSITE" id="PS50894">
    <property type="entry name" value="HPT"/>
    <property type="match status" value="2"/>
</dbReference>
<dbReference type="InterPro" id="IPR036890">
    <property type="entry name" value="HATPase_C_sf"/>
</dbReference>
<protein>
    <recommendedName>
        <fullName evidence="3">histidine kinase</fullName>
        <ecNumber evidence="3">2.7.13.3</ecNumber>
    </recommendedName>
</protein>
<dbReference type="PRINTS" id="PR00344">
    <property type="entry name" value="BCTRLSENSOR"/>
</dbReference>
<dbReference type="SMART" id="SM00448">
    <property type="entry name" value="REC"/>
    <property type="match status" value="1"/>
</dbReference>
<keyword evidence="5" id="KW-0997">Cell inner membrane</keyword>
<keyword evidence="4" id="KW-1003">Cell membrane</keyword>
<organism evidence="21 22">
    <name type="scientific">Desulfuromonas versatilis</name>
    <dbReference type="NCBI Taxonomy" id="2802975"/>
    <lineage>
        <taxon>Bacteria</taxon>
        <taxon>Pseudomonadati</taxon>
        <taxon>Thermodesulfobacteriota</taxon>
        <taxon>Desulfuromonadia</taxon>
        <taxon>Desulfuromonadales</taxon>
        <taxon>Desulfuromonadaceae</taxon>
        <taxon>Desulfuromonas</taxon>
    </lineage>
</organism>
<feature type="domain" description="PAS" evidence="19">
    <location>
        <begin position="186"/>
        <end position="230"/>
    </location>
</feature>
<evidence type="ECO:0000259" key="19">
    <source>
        <dbReference type="PROSITE" id="PS50112"/>
    </source>
</evidence>
<evidence type="ECO:0000256" key="14">
    <source>
        <dbReference type="PROSITE-ProRule" id="PRU00169"/>
    </source>
</evidence>
<keyword evidence="8 16" id="KW-0812">Transmembrane</keyword>
<dbReference type="InterPro" id="IPR001789">
    <property type="entry name" value="Sig_transdc_resp-reg_receiver"/>
</dbReference>
<dbReference type="CDD" id="cd16922">
    <property type="entry name" value="HATPase_EvgS-ArcB-TorS-like"/>
    <property type="match status" value="1"/>
</dbReference>
<gene>
    <name evidence="21" type="ORF">DESUT3_13260</name>
</gene>
<dbReference type="EC" id="2.7.13.3" evidence="3"/>
<evidence type="ECO:0000256" key="15">
    <source>
        <dbReference type="SAM" id="MobiDB-lite"/>
    </source>
</evidence>
<evidence type="ECO:0000256" key="3">
    <source>
        <dbReference type="ARBA" id="ARBA00012438"/>
    </source>
</evidence>
<dbReference type="CDD" id="cd00082">
    <property type="entry name" value="HisKA"/>
    <property type="match status" value="1"/>
</dbReference>
<reference evidence="21 22" key="1">
    <citation type="journal article" date="2016" name="C (Basel)">
        <title>Selective Growth of and Electricity Production by Marine Exoelectrogenic Bacteria in Self-Aggregated Hydrogel of Microbially Reduced Graphene Oxide.</title>
        <authorList>
            <person name="Yoshida N."/>
            <person name="Goto Y."/>
            <person name="Miyata Y."/>
        </authorList>
    </citation>
    <scope>NUCLEOTIDE SEQUENCE [LARGE SCALE GENOMIC DNA]</scope>
    <source>
        <strain evidence="21 22">NIT-T3</strain>
    </source>
</reference>
<proteinExistence type="predicted"/>
<dbReference type="InterPro" id="IPR013656">
    <property type="entry name" value="PAS_4"/>
</dbReference>
<keyword evidence="6 14" id="KW-0597">Phosphoprotein</keyword>
<feature type="domain" description="Histidine kinase" evidence="17">
    <location>
        <begin position="334"/>
        <end position="556"/>
    </location>
</feature>
<dbReference type="PROSITE" id="PS50112">
    <property type="entry name" value="PAS"/>
    <property type="match status" value="1"/>
</dbReference>
<reference evidence="21 22" key="2">
    <citation type="journal article" date="2021" name="Int. J. Syst. Evol. Microbiol.">
        <title>Isolation and Polyphasic Characterization of Desulfuromonas versatilis sp. Nov., an Electrogenic Bacteria Capable of Versatile Metabolism Isolated from a Graphene Oxide-Reducing Enrichment Culture.</title>
        <authorList>
            <person name="Xie L."/>
            <person name="Yoshida N."/>
            <person name="Ishii S."/>
            <person name="Meng L."/>
        </authorList>
    </citation>
    <scope>NUCLEOTIDE SEQUENCE [LARGE SCALE GENOMIC DNA]</scope>
    <source>
        <strain evidence="21 22">NIT-T3</strain>
    </source>
</reference>
<dbReference type="Gene3D" id="3.30.565.10">
    <property type="entry name" value="Histidine kinase-like ATPase, C-terminal domain"/>
    <property type="match status" value="1"/>
</dbReference>
<keyword evidence="9 21" id="KW-0418">Kinase</keyword>
<evidence type="ECO:0000256" key="8">
    <source>
        <dbReference type="ARBA" id="ARBA00022692"/>
    </source>
</evidence>
<evidence type="ECO:0000256" key="1">
    <source>
        <dbReference type="ARBA" id="ARBA00000085"/>
    </source>
</evidence>
<comment type="subcellular location">
    <subcellularLocation>
        <location evidence="2">Cell inner membrane</location>
        <topology evidence="2">Multi-pass membrane protein</topology>
    </subcellularLocation>
</comment>
<dbReference type="Gene3D" id="3.40.50.2300">
    <property type="match status" value="1"/>
</dbReference>
<feature type="transmembrane region" description="Helical" evidence="16">
    <location>
        <begin position="12"/>
        <end position="31"/>
    </location>
</feature>
<evidence type="ECO:0000256" key="11">
    <source>
        <dbReference type="ARBA" id="ARBA00022989"/>
    </source>
</evidence>
<evidence type="ECO:0000259" key="17">
    <source>
        <dbReference type="PROSITE" id="PS50109"/>
    </source>
</evidence>
<feature type="domain" description="HPt" evidence="20">
    <location>
        <begin position="874"/>
        <end position="960"/>
    </location>
</feature>
<dbReference type="InterPro" id="IPR008207">
    <property type="entry name" value="Sig_transdc_His_kin_Hpt_dom"/>
</dbReference>
<evidence type="ECO:0000256" key="10">
    <source>
        <dbReference type="ARBA" id="ARBA00022840"/>
    </source>
</evidence>
<dbReference type="Pfam" id="PF00072">
    <property type="entry name" value="Response_reg"/>
    <property type="match status" value="1"/>
</dbReference>
<evidence type="ECO:0000259" key="20">
    <source>
        <dbReference type="PROSITE" id="PS50894"/>
    </source>
</evidence>
<keyword evidence="22" id="KW-1185">Reference proteome</keyword>
<dbReference type="EMBL" id="AP024355">
    <property type="protein sequence ID" value="BCR04257.1"/>
    <property type="molecule type" value="Genomic_DNA"/>
</dbReference>
<dbReference type="SUPFAM" id="SSF55785">
    <property type="entry name" value="PYP-like sensor domain (PAS domain)"/>
    <property type="match status" value="1"/>
</dbReference>
<dbReference type="Pfam" id="PF00512">
    <property type="entry name" value="HisKA"/>
    <property type="match status" value="1"/>
</dbReference>
<dbReference type="Pfam" id="PF02518">
    <property type="entry name" value="HATPase_c"/>
    <property type="match status" value="1"/>
</dbReference>
<dbReference type="CDD" id="cd00130">
    <property type="entry name" value="PAS"/>
    <property type="match status" value="1"/>
</dbReference>
<feature type="domain" description="Response regulatory" evidence="18">
    <location>
        <begin position="589"/>
        <end position="703"/>
    </location>
</feature>
<keyword evidence="7" id="KW-0808">Transferase</keyword>
<dbReference type="Pfam" id="PF08448">
    <property type="entry name" value="PAS_4"/>
    <property type="match status" value="1"/>
</dbReference>
<dbReference type="InterPro" id="IPR011006">
    <property type="entry name" value="CheY-like_superfamily"/>
</dbReference>
<feature type="modified residue" description="Phosphohistidine" evidence="13">
    <location>
        <position position="784"/>
    </location>
</feature>
<dbReference type="InterPro" id="IPR000014">
    <property type="entry name" value="PAS"/>
</dbReference>
<dbReference type="InterPro" id="IPR035965">
    <property type="entry name" value="PAS-like_dom_sf"/>
</dbReference>
<evidence type="ECO:0000256" key="2">
    <source>
        <dbReference type="ARBA" id="ARBA00004429"/>
    </source>
</evidence>
<name>A0ABM8HQU9_9BACT</name>
<keyword evidence="12 16" id="KW-0472">Membrane</keyword>
<evidence type="ECO:0000256" key="6">
    <source>
        <dbReference type="ARBA" id="ARBA00022553"/>
    </source>
</evidence>
<dbReference type="InterPro" id="IPR004358">
    <property type="entry name" value="Sig_transdc_His_kin-like_C"/>
</dbReference>
<evidence type="ECO:0000256" key="4">
    <source>
        <dbReference type="ARBA" id="ARBA00022475"/>
    </source>
</evidence>
<evidence type="ECO:0000256" key="12">
    <source>
        <dbReference type="ARBA" id="ARBA00023136"/>
    </source>
</evidence>
<sequence length="984" mass="106655">MKLFSPKVRIVTGLVGVMTSLVMLAFFLNIIPDRNSAVLQGRAALSEAIAVYSTALVQSSRVASAGGKRLEGDFALLAERNDDLLSLALRQEGGEVLVATGDHLERWKMMSGEYSKDSQVRVPIWAGERKWGELELRFRPLAAPGMWGILTTPLVQAVLFMGLAGFLIYYYYLGKVLRQLDPSQAIPGRVRDALDTMAEGLLILDRREQIVLANQSFAAMVGKPANTLLGYRAGELPWVDLQGKKVEKSQRPWVSSLLQGEVQKDSVIRLRLAGDSFRTVKVNCSPVLGTGGKYAGVLVSFDDVTALEEKEVELRKSKLEAEEANRAKSSFLANMSHEIRTPMNAILGFTEILKRGYVKNEAESLRYLNTIHSSGKNLLELINDILDLSKVESGHLEIEKTRVEPYPIIHEVIQMLGVKAAEKGIVLEMSPQGELPKEIETDPVRLRQIAFNLIGNSVKFTEQGSVSVRCRFEPDARDPRLLLEIVDTGIGMSKEAQQNIFDPFVQADNTVTRRFGGTGLGLAISRKFAHAMGGDITVESEPGQGSTFTVSLPPGDLTGVAMLRPDELAALQHRANTEQETRWQFPHARVLVVDDGVENRELVRFLLEEAGLAVEEAENGQDGVDKARTEAFDVILMDVNMPVMDGFTAVGILRREGLKMPVIALTANAMKDFEADCLKAGYSGYLSKPINIDRFMETMAELLGGRQEAALEAQVDPQVQAGEGASVQPVPPAEARPIVSRLPMSNEKFRSIVGRFVARLGEQLEAMERAVASDDFAAVAELAHWLKGAGGTVGFGVFTEPAVELESFAKQGDRERVVQVVAGLRNLEARLVNPAKEGGEAPGAQPVAAATARPAATAGSFGREPAPVVSRLAGNQRLHNTLLSFVRKLDDQIVAMERALQAGKMPELADLAHWLKGAGGTVGYDAFTEPAANLEGFAMAGQADQAALALAEIKSLAQALVPPTPCDKPPDQSSRAVGCAGIES</sequence>
<dbReference type="Proteomes" id="UP001319827">
    <property type="component" value="Chromosome"/>
</dbReference>
<evidence type="ECO:0000313" key="21">
    <source>
        <dbReference type="EMBL" id="BCR04257.1"/>
    </source>
</evidence>
<dbReference type="Gene3D" id="1.20.120.160">
    <property type="entry name" value="HPT domain"/>
    <property type="match status" value="2"/>
</dbReference>